<dbReference type="RefSeq" id="WP_369618005.1">
    <property type="nucleotide sequence ID" value="NZ_AP031573.1"/>
</dbReference>
<reference evidence="1" key="1">
    <citation type="submission" date="2024-05" db="EMBL/GenBank/DDBJ databases">
        <title>Whole-Genome Sequence of CFS9, a Potential Fish Probiotic Isolated from the Body Surface of Silurus asotus.</title>
        <authorList>
            <person name="Kojima M."/>
            <person name="Tobioka K."/>
            <person name="Yokota K."/>
            <person name="Nakatani H."/>
            <person name="Hori K."/>
            <person name="Tamaru Y."/>
            <person name="Okazaki F."/>
        </authorList>
    </citation>
    <scope>NUCLEOTIDE SEQUENCE</scope>
    <source>
        <strain evidence="1">CFS9</strain>
    </source>
</reference>
<organism evidence="1">
    <name type="scientific">Flavobacterium sp. CFS9</name>
    <dbReference type="NCBI Taxonomy" id="3143118"/>
    <lineage>
        <taxon>Bacteria</taxon>
        <taxon>Pseudomonadati</taxon>
        <taxon>Bacteroidota</taxon>
        <taxon>Flavobacteriia</taxon>
        <taxon>Flavobacteriales</taxon>
        <taxon>Flavobacteriaceae</taxon>
        <taxon>Flavobacterium</taxon>
    </lineage>
</organism>
<accession>A0AAT9H091</accession>
<protein>
    <submittedName>
        <fullName evidence="1">Uncharacterized protein</fullName>
    </submittedName>
</protein>
<sequence length="173" mass="20358">MSNIFLEKINNIEWFSNCGKEFHISDFPIEIKFLQSFDEMESNMSSQNWEDLTMEARNRLTVFLDKNNRNNYQDWNKIAEIKKSNLKHVEYIAKEFAEKNELGKIIVDDVLWNILGAAMENHYFSINKKIPIFFQYLLEIYSQGNIPCGLIGEVEEDFGGKQINFSGYTILVY</sequence>
<dbReference type="AlphaFoldDB" id="A0AAT9H091"/>
<gene>
    <name evidence="1" type="ORF">CFS9_15410</name>
</gene>
<proteinExistence type="predicted"/>
<name>A0AAT9H091_9FLAO</name>
<evidence type="ECO:0000313" key="1">
    <source>
        <dbReference type="EMBL" id="BFM42900.1"/>
    </source>
</evidence>
<dbReference type="EMBL" id="AP031573">
    <property type="protein sequence ID" value="BFM42900.1"/>
    <property type="molecule type" value="Genomic_DNA"/>
</dbReference>